<dbReference type="PRINTS" id="PR00036">
    <property type="entry name" value="HTHLACI"/>
</dbReference>
<dbReference type="SUPFAM" id="SSF47413">
    <property type="entry name" value="lambda repressor-like DNA-binding domains"/>
    <property type="match status" value="1"/>
</dbReference>
<dbReference type="Gene3D" id="3.40.50.2300">
    <property type="match status" value="2"/>
</dbReference>
<dbReference type="EMBL" id="LGSS01000002">
    <property type="protein sequence ID" value="KNF09745.1"/>
    <property type="molecule type" value="Genomic_DNA"/>
</dbReference>
<evidence type="ECO:0000313" key="5">
    <source>
        <dbReference type="EMBL" id="KNF09745.1"/>
    </source>
</evidence>
<dbReference type="SUPFAM" id="SSF53822">
    <property type="entry name" value="Periplasmic binding protein-like I"/>
    <property type="match status" value="1"/>
</dbReference>
<dbReference type="STRING" id="1503.CLPU_2c01970"/>
<dbReference type="PROSITE" id="PS50932">
    <property type="entry name" value="HTH_LACI_2"/>
    <property type="match status" value="1"/>
</dbReference>
<sequence>MTVTIKDIAKLANVSTTTVSRVINNKYEGVGEETRKRILDLVKELGYQPNALARSLVTKRTSSIGLIIPDIINPFFPDLARGVEDIASKEGYSVILCNTDDDPDKEKKYISLLNEKRVDGIIFTGASTHSHEHILELIKSGVPVILMDRRIDYENTFGVFIENFKGGYDATNYLISLGHKKIGCITGPLNTKESEERFNGYKKALKEAGIDFNEDLVIESNYKITGGADAATELLEKQNVTAIFAFNDMMAYGVYKAAKLLGLKIPDDISVIGFDDVQISQILEPELTTVKQPIYDMGAESAKMLITRIKGKKIKKKIIKFKTELIIRESTKDVTKVYEEVKDE</sequence>
<organism evidence="5 6">
    <name type="scientific">Gottschalkia purinilytica</name>
    <name type="common">Clostridium purinilyticum</name>
    <dbReference type="NCBI Taxonomy" id="1503"/>
    <lineage>
        <taxon>Bacteria</taxon>
        <taxon>Bacillati</taxon>
        <taxon>Bacillota</taxon>
        <taxon>Tissierellia</taxon>
        <taxon>Tissierellales</taxon>
        <taxon>Gottschalkiaceae</taxon>
        <taxon>Gottschalkia</taxon>
    </lineage>
</organism>
<evidence type="ECO:0000256" key="1">
    <source>
        <dbReference type="ARBA" id="ARBA00023015"/>
    </source>
</evidence>
<name>A0A0L0WE96_GOTPU</name>
<dbReference type="InterPro" id="IPR010982">
    <property type="entry name" value="Lambda_DNA-bd_dom_sf"/>
</dbReference>
<evidence type="ECO:0000313" key="6">
    <source>
        <dbReference type="Proteomes" id="UP000037267"/>
    </source>
</evidence>
<comment type="caution">
    <text evidence="5">The sequence shown here is derived from an EMBL/GenBank/DDBJ whole genome shotgun (WGS) entry which is preliminary data.</text>
</comment>
<keyword evidence="3" id="KW-0804">Transcription</keyword>
<dbReference type="PANTHER" id="PTHR30146:SF109">
    <property type="entry name" value="HTH-TYPE TRANSCRIPTIONAL REGULATOR GALS"/>
    <property type="match status" value="1"/>
</dbReference>
<feature type="domain" description="HTH lacI-type" evidence="4">
    <location>
        <begin position="3"/>
        <end position="58"/>
    </location>
</feature>
<proteinExistence type="predicted"/>
<dbReference type="InterPro" id="IPR000843">
    <property type="entry name" value="HTH_LacI"/>
</dbReference>
<evidence type="ECO:0000256" key="2">
    <source>
        <dbReference type="ARBA" id="ARBA00023125"/>
    </source>
</evidence>
<keyword evidence="6" id="KW-1185">Reference proteome</keyword>
<dbReference type="OrthoDB" id="369222at2"/>
<dbReference type="GO" id="GO:0003700">
    <property type="term" value="F:DNA-binding transcription factor activity"/>
    <property type="evidence" value="ECO:0007669"/>
    <property type="project" value="TreeGrafter"/>
</dbReference>
<dbReference type="CDD" id="cd06267">
    <property type="entry name" value="PBP1_LacI_sugar_binding-like"/>
    <property type="match status" value="1"/>
</dbReference>
<protein>
    <submittedName>
        <fullName evidence="5">Ribose operon repressor</fullName>
    </submittedName>
</protein>
<dbReference type="Pfam" id="PF00356">
    <property type="entry name" value="LacI"/>
    <property type="match status" value="1"/>
</dbReference>
<dbReference type="AlphaFoldDB" id="A0A0L0WE96"/>
<dbReference type="CDD" id="cd01392">
    <property type="entry name" value="HTH_LacI"/>
    <property type="match status" value="1"/>
</dbReference>
<dbReference type="PANTHER" id="PTHR30146">
    <property type="entry name" value="LACI-RELATED TRANSCRIPTIONAL REPRESSOR"/>
    <property type="match status" value="1"/>
</dbReference>
<dbReference type="Pfam" id="PF00532">
    <property type="entry name" value="Peripla_BP_1"/>
    <property type="match status" value="1"/>
</dbReference>
<reference evidence="6" key="1">
    <citation type="submission" date="2015-07" db="EMBL/GenBank/DDBJ databases">
        <title>Draft genome sequence of the purine-degrading Gottschalkia purinilyticum DSM 1384 (formerly Clostridium purinilyticum).</title>
        <authorList>
            <person name="Poehlein A."/>
            <person name="Schiel-Bengelsdorf B."/>
            <person name="Bengelsdorf F.R."/>
            <person name="Daniel R."/>
            <person name="Duerre P."/>
        </authorList>
    </citation>
    <scope>NUCLEOTIDE SEQUENCE [LARGE SCALE GENOMIC DNA]</scope>
    <source>
        <strain evidence="6">DSM 1384</strain>
    </source>
</reference>
<accession>A0A0L0WE96</accession>
<dbReference type="Proteomes" id="UP000037267">
    <property type="component" value="Unassembled WGS sequence"/>
</dbReference>
<dbReference type="RefSeq" id="WP_050354127.1">
    <property type="nucleotide sequence ID" value="NZ_LGSS01000002.1"/>
</dbReference>
<dbReference type="InterPro" id="IPR028082">
    <property type="entry name" value="Peripla_BP_I"/>
</dbReference>
<dbReference type="PROSITE" id="PS00356">
    <property type="entry name" value="HTH_LACI_1"/>
    <property type="match status" value="1"/>
</dbReference>
<dbReference type="SMART" id="SM00354">
    <property type="entry name" value="HTH_LACI"/>
    <property type="match status" value="1"/>
</dbReference>
<dbReference type="InterPro" id="IPR001761">
    <property type="entry name" value="Peripla_BP/Lac1_sug-bd_dom"/>
</dbReference>
<evidence type="ECO:0000259" key="4">
    <source>
        <dbReference type="PROSITE" id="PS50932"/>
    </source>
</evidence>
<dbReference type="GO" id="GO:0000976">
    <property type="term" value="F:transcription cis-regulatory region binding"/>
    <property type="evidence" value="ECO:0007669"/>
    <property type="project" value="TreeGrafter"/>
</dbReference>
<keyword evidence="1" id="KW-0805">Transcription regulation</keyword>
<gene>
    <name evidence="5" type="primary">rbsR</name>
    <name evidence="5" type="ORF">CLPU_2c01970</name>
</gene>
<keyword evidence="2" id="KW-0238">DNA-binding</keyword>
<dbReference type="Gene3D" id="1.10.260.40">
    <property type="entry name" value="lambda repressor-like DNA-binding domains"/>
    <property type="match status" value="1"/>
</dbReference>
<evidence type="ECO:0000256" key="3">
    <source>
        <dbReference type="ARBA" id="ARBA00023163"/>
    </source>
</evidence>
<dbReference type="PATRIC" id="fig|1503.3.peg.1693"/>